<reference evidence="6 7" key="1">
    <citation type="submission" date="2020-04" db="EMBL/GenBank/DDBJ databases">
        <title>Perkinsus olseni comparative genomics.</title>
        <authorList>
            <person name="Bogema D.R."/>
        </authorList>
    </citation>
    <scope>NUCLEOTIDE SEQUENCE [LARGE SCALE GENOMIC DNA]</scope>
    <source>
        <strain evidence="6">00978-12</strain>
    </source>
</reference>
<evidence type="ECO:0000256" key="1">
    <source>
        <dbReference type="ARBA" id="ARBA00009431"/>
    </source>
</evidence>
<proteinExistence type="inferred from homology"/>
<keyword evidence="2" id="KW-0121">Carboxypeptidase</keyword>
<dbReference type="PRINTS" id="PR00724">
    <property type="entry name" value="CRBOXYPTASEC"/>
</dbReference>
<dbReference type="GO" id="GO:0006508">
    <property type="term" value="P:proteolysis"/>
    <property type="evidence" value="ECO:0007669"/>
    <property type="project" value="UniProtKB-KW"/>
</dbReference>
<dbReference type="PANTHER" id="PTHR11802:SF113">
    <property type="entry name" value="SERINE CARBOXYPEPTIDASE CTSA-4.1"/>
    <property type="match status" value="1"/>
</dbReference>
<dbReference type="AlphaFoldDB" id="A0A7J6NHD2"/>
<dbReference type="InterPro" id="IPR029058">
    <property type="entry name" value="AB_hydrolase_fold"/>
</dbReference>
<dbReference type="EMBL" id="JABANP010000381">
    <property type="protein sequence ID" value="KAF4683226.1"/>
    <property type="molecule type" value="Genomic_DNA"/>
</dbReference>
<evidence type="ECO:0000256" key="4">
    <source>
        <dbReference type="ARBA" id="ARBA00022801"/>
    </source>
</evidence>
<dbReference type="InterPro" id="IPR001563">
    <property type="entry name" value="Peptidase_S10"/>
</dbReference>
<dbReference type="Proteomes" id="UP000541610">
    <property type="component" value="Unassembled WGS sequence"/>
</dbReference>
<dbReference type="Gene3D" id="3.40.50.1820">
    <property type="entry name" value="alpha/beta hydrolase"/>
    <property type="match status" value="1"/>
</dbReference>
<keyword evidence="5" id="KW-0325">Glycoprotein</keyword>
<gene>
    <name evidence="6" type="ORF">FOZ60_009486</name>
</gene>
<dbReference type="PANTHER" id="PTHR11802">
    <property type="entry name" value="SERINE PROTEASE FAMILY S10 SERINE CARBOXYPEPTIDASE"/>
    <property type="match status" value="1"/>
</dbReference>
<organism evidence="6 7">
    <name type="scientific">Perkinsus olseni</name>
    <name type="common">Perkinsus atlanticus</name>
    <dbReference type="NCBI Taxonomy" id="32597"/>
    <lineage>
        <taxon>Eukaryota</taxon>
        <taxon>Sar</taxon>
        <taxon>Alveolata</taxon>
        <taxon>Perkinsozoa</taxon>
        <taxon>Perkinsea</taxon>
        <taxon>Perkinsida</taxon>
        <taxon>Perkinsidae</taxon>
        <taxon>Perkinsus</taxon>
    </lineage>
</organism>
<dbReference type="GO" id="GO:0004185">
    <property type="term" value="F:serine-type carboxypeptidase activity"/>
    <property type="evidence" value="ECO:0007669"/>
    <property type="project" value="InterPro"/>
</dbReference>
<comment type="caution">
    <text evidence="6">The sequence shown here is derived from an EMBL/GenBank/DDBJ whole genome shotgun (WGS) entry which is preliminary data.</text>
</comment>
<dbReference type="Pfam" id="PF00450">
    <property type="entry name" value="Peptidase_S10"/>
    <property type="match status" value="1"/>
</dbReference>
<accession>A0A7J6NHD2</accession>
<sequence length="361" mass="41063">MSEAPITADIDGHEPLRYSWNNVANVMYIDQPAGVGFSKGRIPETSDEAAESTYLVIDQFFRLRPEYNTRIFLAGGSYAGHFIPPLAAKLKRRSSVVRLEGILLGNPSVVPEIQWRCFPKVLLENGIVSREEFELLEKKAENCASLAHMCGMVRKALDANETVDPCLLENFERNCGEARGIRTNHLLPPARRVGRSIYHLDKKDTWPDDPVERRVTSFMNSETVKRFFGSNMFWRDKNWDVYYKFSCDIPCRYDHLLPDLLDGGMRVLVYAGDRDLMCNWMGNQAWMDELDWRGGDGFRRARPVEYEFPGGRLIGELRSYALPDTGGQLIALKVYGAGHTVARDAPAEALKMLDDFLKNKL</sequence>
<dbReference type="OrthoDB" id="443318at2759"/>
<comment type="similarity">
    <text evidence="1">Belongs to the peptidase S10 family.</text>
</comment>
<evidence type="ECO:0000256" key="2">
    <source>
        <dbReference type="ARBA" id="ARBA00022645"/>
    </source>
</evidence>
<evidence type="ECO:0000313" key="6">
    <source>
        <dbReference type="EMBL" id="KAF4683226.1"/>
    </source>
</evidence>
<evidence type="ECO:0000256" key="5">
    <source>
        <dbReference type="ARBA" id="ARBA00023180"/>
    </source>
</evidence>
<keyword evidence="3" id="KW-0645">Protease</keyword>
<evidence type="ECO:0000256" key="3">
    <source>
        <dbReference type="ARBA" id="ARBA00022670"/>
    </source>
</evidence>
<dbReference type="SUPFAM" id="SSF53474">
    <property type="entry name" value="alpha/beta-Hydrolases"/>
    <property type="match status" value="1"/>
</dbReference>
<protein>
    <recommendedName>
        <fullName evidence="8">Thymus-specific serine protease</fullName>
    </recommendedName>
</protein>
<evidence type="ECO:0000313" key="7">
    <source>
        <dbReference type="Proteomes" id="UP000541610"/>
    </source>
</evidence>
<name>A0A7J6NHD2_PEROL</name>
<evidence type="ECO:0008006" key="8">
    <source>
        <dbReference type="Google" id="ProtNLM"/>
    </source>
</evidence>
<keyword evidence="4" id="KW-0378">Hydrolase</keyword>